<dbReference type="PANTHER" id="PTHR43157">
    <property type="entry name" value="PHOSPHATIDYLINOSITOL-GLYCAN BIOSYNTHESIS CLASS F PROTEIN-RELATED"/>
    <property type="match status" value="1"/>
</dbReference>
<protein>
    <submittedName>
        <fullName evidence="2">Putative short-chain dehydrogenase reductase family protein</fullName>
    </submittedName>
</protein>
<dbReference type="eggNOG" id="KOG1208">
    <property type="taxonomic scope" value="Eukaryota"/>
</dbReference>
<dbReference type="Proteomes" id="UP000014074">
    <property type="component" value="Unassembled WGS sequence"/>
</dbReference>
<dbReference type="AlphaFoldDB" id="R8BS78"/>
<dbReference type="GO" id="GO:0016491">
    <property type="term" value="F:oxidoreductase activity"/>
    <property type="evidence" value="ECO:0007669"/>
    <property type="project" value="UniProtKB-KW"/>
</dbReference>
<evidence type="ECO:0000313" key="3">
    <source>
        <dbReference type="Proteomes" id="UP000014074"/>
    </source>
</evidence>
<proteinExistence type="predicted"/>
<dbReference type="InterPro" id="IPR002347">
    <property type="entry name" value="SDR_fam"/>
</dbReference>
<organism evidence="2 3">
    <name type="scientific">Phaeoacremonium minimum (strain UCR-PA7)</name>
    <name type="common">Esca disease fungus</name>
    <name type="synonym">Togninia minima</name>
    <dbReference type="NCBI Taxonomy" id="1286976"/>
    <lineage>
        <taxon>Eukaryota</taxon>
        <taxon>Fungi</taxon>
        <taxon>Dikarya</taxon>
        <taxon>Ascomycota</taxon>
        <taxon>Pezizomycotina</taxon>
        <taxon>Sordariomycetes</taxon>
        <taxon>Sordariomycetidae</taxon>
        <taxon>Togniniales</taxon>
        <taxon>Togniniaceae</taxon>
        <taxon>Phaeoacremonium</taxon>
    </lineage>
</organism>
<dbReference type="SUPFAM" id="SSF51735">
    <property type="entry name" value="NAD(P)-binding Rossmann-fold domains"/>
    <property type="match status" value="1"/>
</dbReference>
<evidence type="ECO:0000313" key="2">
    <source>
        <dbReference type="EMBL" id="EOO02184.1"/>
    </source>
</evidence>
<accession>R8BS78</accession>
<dbReference type="PRINTS" id="PR00081">
    <property type="entry name" value="GDHRDH"/>
</dbReference>
<dbReference type="HOGENOM" id="CLU_010194_44_4_1"/>
<dbReference type="RefSeq" id="XP_007913053.1">
    <property type="nucleotide sequence ID" value="XM_007914862.1"/>
</dbReference>
<reference evidence="3" key="1">
    <citation type="journal article" date="2013" name="Genome Announc.">
        <title>Draft genome sequence of the ascomycete Phaeoacremonium aleophilum strain UCR-PA7, a causal agent of the esca disease complex in grapevines.</title>
        <authorList>
            <person name="Blanco-Ulate B."/>
            <person name="Rolshausen P."/>
            <person name="Cantu D."/>
        </authorList>
    </citation>
    <scope>NUCLEOTIDE SEQUENCE [LARGE SCALE GENOMIC DNA]</scope>
    <source>
        <strain evidence="3">UCR-PA7</strain>
    </source>
</reference>
<dbReference type="KEGG" id="tmn:UCRPA7_2321"/>
<dbReference type="PANTHER" id="PTHR43157:SF35">
    <property type="entry name" value="DEHYDROGENASE_REDUCTASE FAMILY PROTEIN, PUTATIVE-RELATED"/>
    <property type="match status" value="1"/>
</dbReference>
<dbReference type="Gene3D" id="3.40.50.720">
    <property type="entry name" value="NAD(P)-binding Rossmann-like Domain"/>
    <property type="match status" value="1"/>
</dbReference>
<keyword evidence="3" id="KW-1185">Reference proteome</keyword>
<sequence length="335" mass="36963">MRRQLFESPHPITDVDLTDKTALVTGRNQGIGFELADQLLALNIGKLIISARHEAKGQAAAEKLTARYKGKSGSGSSTIIEVWKLDMLQYDTITSFAERASQLEHLDIVILNAGVYRIDMTINPSTGHEEDIQTNYLSTSLLTLLLLPILQAKKRSPISPGRLTVVSTDVACTTQFVERDANPLLAALDDTSGKWKWDMQERYGTSKLLYLLFLTELTKRIPPSVAIVNAAYPGLCSGSGLARDADGTFMRFPLAIYFGIFGRKAAVGAHVILDAALKKGEESHGEVIDFDRIRPKGPFVYSPKAPEVTQRLWKETMEELAFADVQTIVQKLGVR</sequence>
<dbReference type="Pfam" id="PF00106">
    <property type="entry name" value="adh_short"/>
    <property type="match status" value="1"/>
</dbReference>
<dbReference type="EMBL" id="KB932929">
    <property type="protein sequence ID" value="EOO02184.1"/>
    <property type="molecule type" value="Genomic_DNA"/>
</dbReference>
<gene>
    <name evidence="2" type="ORF">UCRPA7_2321</name>
</gene>
<keyword evidence="1" id="KW-0560">Oxidoreductase</keyword>
<dbReference type="GeneID" id="19322558"/>
<evidence type="ECO:0000256" key="1">
    <source>
        <dbReference type="ARBA" id="ARBA00023002"/>
    </source>
</evidence>
<dbReference type="OrthoDB" id="191139at2759"/>
<dbReference type="InterPro" id="IPR036291">
    <property type="entry name" value="NAD(P)-bd_dom_sf"/>
</dbReference>
<name>R8BS78_PHAM7</name>